<feature type="region of interest" description="Disordered" evidence="1">
    <location>
        <begin position="47"/>
        <end position="72"/>
    </location>
</feature>
<evidence type="ECO:0000256" key="1">
    <source>
        <dbReference type="SAM" id="MobiDB-lite"/>
    </source>
</evidence>
<evidence type="ECO:0000313" key="3">
    <source>
        <dbReference type="Proteomes" id="UP001066276"/>
    </source>
</evidence>
<sequence>MLKRKAIDGSLRSGGVKKKIPRHLAENCTLAAIDELNEEVEGLLDHTDKHLDKSDKGLTQKGKANGHTQKSIRPCVGSLPQMLFLRVGSPVNSAEYCVSGV</sequence>
<accession>A0AAV7VVP5</accession>
<dbReference type="Proteomes" id="UP001066276">
    <property type="component" value="Chromosome 1_2"/>
</dbReference>
<protein>
    <submittedName>
        <fullName evidence="2">Uncharacterized protein</fullName>
    </submittedName>
</protein>
<comment type="caution">
    <text evidence="2">The sequence shown here is derived from an EMBL/GenBank/DDBJ whole genome shotgun (WGS) entry which is preliminary data.</text>
</comment>
<name>A0AAV7VVP5_PLEWA</name>
<feature type="compositionally biased region" description="Basic and acidic residues" evidence="1">
    <location>
        <begin position="47"/>
        <end position="58"/>
    </location>
</feature>
<proteinExistence type="predicted"/>
<reference evidence="2" key="1">
    <citation type="journal article" date="2022" name="bioRxiv">
        <title>Sequencing and chromosome-scale assembly of the giantPleurodeles waltlgenome.</title>
        <authorList>
            <person name="Brown T."/>
            <person name="Elewa A."/>
            <person name="Iarovenko S."/>
            <person name="Subramanian E."/>
            <person name="Araus A.J."/>
            <person name="Petzold A."/>
            <person name="Susuki M."/>
            <person name="Suzuki K.-i.T."/>
            <person name="Hayashi T."/>
            <person name="Toyoda A."/>
            <person name="Oliveira C."/>
            <person name="Osipova E."/>
            <person name="Leigh N.D."/>
            <person name="Simon A."/>
            <person name="Yun M.H."/>
        </authorList>
    </citation>
    <scope>NUCLEOTIDE SEQUENCE</scope>
    <source>
        <strain evidence="2">20211129_DDA</strain>
        <tissue evidence="2">Liver</tissue>
    </source>
</reference>
<evidence type="ECO:0000313" key="2">
    <source>
        <dbReference type="EMBL" id="KAJ1204715.1"/>
    </source>
</evidence>
<dbReference type="AlphaFoldDB" id="A0AAV7VVP5"/>
<keyword evidence="3" id="KW-1185">Reference proteome</keyword>
<organism evidence="2 3">
    <name type="scientific">Pleurodeles waltl</name>
    <name type="common">Iberian ribbed newt</name>
    <dbReference type="NCBI Taxonomy" id="8319"/>
    <lineage>
        <taxon>Eukaryota</taxon>
        <taxon>Metazoa</taxon>
        <taxon>Chordata</taxon>
        <taxon>Craniata</taxon>
        <taxon>Vertebrata</taxon>
        <taxon>Euteleostomi</taxon>
        <taxon>Amphibia</taxon>
        <taxon>Batrachia</taxon>
        <taxon>Caudata</taxon>
        <taxon>Salamandroidea</taxon>
        <taxon>Salamandridae</taxon>
        <taxon>Pleurodelinae</taxon>
        <taxon>Pleurodeles</taxon>
    </lineage>
</organism>
<dbReference type="EMBL" id="JANPWB010000002">
    <property type="protein sequence ID" value="KAJ1204715.1"/>
    <property type="molecule type" value="Genomic_DNA"/>
</dbReference>
<gene>
    <name evidence="2" type="ORF">NDU88_000154</name>
</gene>